<keyword evidence="3" id="KW-0808">Transferase</keyword>
<evidence type="ECO:0000256" key="5">
    <source>
        <dbReference type="ARBA" id="ARBA00022705"/>
    </source>
</evidence>
<dbReference type="InterPro" id="IPR008921">
    <property type="entry name" value="DNA_pol3_clamp-load_cplx_C"/>
</dbReference>
<evidence type="ECO:0000313" key="11">
    <source>
        <dbReference type="EMBL" id="PIS07368.1"/>
    </source>
</evidence>
<dbReference type="GO" id="GO:0009360">
    <property type="term" value="C:DNA polymerase III complex"/>
    <property type="evidence" value="ECO:0007669"/>
    <property type="project" value="InterPro"/>
</dbReference>
<dbReference type="GO" id="GO:0006261">
    <property type="term" value="P:DNA-templated DNA replication"/>
    <property type="evidence" value="ECO:0007669"/>
    <property type="project" value="TreeGrafter"/>
</dbReference>
<comment type="catalytic activity">
    <reaction evidence="8">
        <text>DNA(n) + a 2'-deoxyribonucleoside 5'-triphosphate = DNA(n+1) + diphosphate</text>
        <dbReference type="Rhea" id="RHEA:22508"/>
        <dbReference type="Rhea" id="RHEA-COMP:17339"/>
        <dbReference type="Rhea" id="RHEA-COMP:17340"/>
        <dbReference type="ChEBI" id="CHEBI:33019"/>
        <dbReference type="ChEBI" id="CHEBI:61560"/>
        <dbReference type="ChEBI" id="CHEBI:173112"/>
        <dbReference type="EC" id="2.7.7.7"/>
    </reaction>
</comment>
<dbReference type="NCBIfam" id="TIGR01128">
    <property type="entry name" value="holA"/>
    <property type="match status" value="1"/>
</dbReference>
<dbReference type="Gene3D" id="3.40.50.300">
    <property type="entry name" value="P-loop containing nucleotide triphosphate hydrolases"/>
    <property type="match status" value="1"/>
</dbReference>
<feature type="domain" description="DNA polymerase III delta subunit-like C-terminal" evidence="10">
    <location>
        <begin position="198"/>
        <end position="313"/>
    </location>
</feature>
<evidence type="ECO:0000256" key="1">
    <source>
        <dbReference type="ARBA" id="ARBA00012417"/>
    </source>
</evidence>
<dbReference type="PANTHER" id="PTHR34388">
    <property type="entry name" value="DNA POLYMERASE III SUBUNIT DELTA"/>
    <property type="match status" value="1"/>
</dbReference>
<gene>
    <name evidence="11" type="primary">holA</name>
    <name evidence="11" type="ORF">COT78_03985</name>
</gene>
<dbReference type="EC" id="2.7.7.7" evidence="1"/>
<keyword evidence="5" id="KW-0235">DNA replication</keyword>
<keyword evidence="6" id="KW-0239">DNA-directed DNA polymerase</keyword>
<dbReference type="Gene3D" id="1.10.8.60">
    <property type="match status" value="1"/>
</dbReference>
<dbReference type="Pfam" id="PF21694">
    <property type="entry name" value="DNA_pol3_delta_C"/>
    <property type="match status" value="1"/>
</dbReference>
<organism evidence="11 12">
    <name type="scientific">Candidatus Berkelbacteria bacterium CG10_big_fil_rev_8_21_14_0_10_43_13</name>
    <dbReference type="NCBI Taxonomy" id="1974514"/>
    <lineage>
        <taxon>Bacteria</taxon>
        <taxon>Candidatus Berkelbacteria</taxon>
    </lineage>
</organism>
<accession>A0A2H0W7R1</accession>
<evidence type="ECO:0000259" key="10">
    <source>
        <dbReference type="Pfam" id="PF21694"/>
    </source>
</evidence>
<dbReference type="InterPro" id="IPR027417">
    <property type="entry name" value="P-loop_NTPase"/>
</dbReference>
<evidence type="ECO:0000256" key="3">
    <source>
        <dbReference type="ARBA" id="ARBA00022679"/>
    </source>
</evidence>
<dbReference type="GO" id="GO:0003677">
    <property type="term" value="F:DNA binding"/>
    <property type="evidence" value="ECO:0007669"/>
    <property type="project" value="InterPro"/>
</dbReference>
<dbReference type="SUPFAM" id="SSF52540">
    <property type="entry name" value="P-loop containing nucleoside triphosphate hydrolases"/>
    <property type="match status" value="1"/>
</dbReference>
<dbReference type="InterPro" id="IPR048466">
    <property type="entry name" value="DNA_pol3_delta-like_C"/>
</dbReference>
<reference evidence="12" key="1">
    <citation type="submission" date="2017-09" db="EMBL/GenBank/DDBJ databases">
        <title>Depth-based differentiation of microbial function through sediment-hosted aquifers and enrichment of novel symbionts in the deep terrestrial subsurface.</title>
        <authorList>
            <person name="Probst A.J."/>
            <person name="Ladd B."/>
            <person name="Jarett J.K."/>
            <person name="Geller-Mcgrath D.E."/>
            <person name="Sieber C.M.K."/>
            <person name="Emerson J.B."/>
            <person name="Anantharaman K."/>
            <person name="Thomas B.C."/>
            <person name="Malmstrom R."/>
            <person name="Stieglmeier M."/>
            <person name="Klingl A."/>
            <person name="Woyke T."/>
            <person name="Ryan C.M."/>
            <person name="Banfield J.F."/>
        </authorList>
    </citation>
    <scope>NUCLEOTIDE SEQUENCE [LARGE SCALE GENOMIC DNA]</scope>
</reference>
<feature type="domain" description="DNA polymerase III delta N-terminal" evidence="9">
    <location>
        <begin position="4"/>
        <end position="120"/>
    </location>
</feature>
<comment type="similarity">
    <text evidence="7">Belongs to the DNA polymerase HolA subunit family.</text>
</comment>
<dbReference type="SUPFAM" id="SSF48019">
    <property type="entry name" value="post-AAA+ oligomerization domain-like"/>
    <property type="match status" value="1"/>
</dbReference>
<evidence type="ECO:0000259" key="9">
    <source>
        <dbReference type="Pfam" id="PF06144"/>
    </source>
</evidence>
<name>A0A2H0W7R1_9BACT</name>
<evidence type="ECO:0000256" key="8">
    <source>
        <dbReference type="ARBA" id="ARBA00049244"/>
    </source>
</evidence>
<dbReference type="InterPro" id="IPR010372">
    <property type="entry name" value="DNA_pol3_delta_N"/>
</dbReference>
<keyword evidence="4" id="KW-0548">Nucleotidyltransferase</keyword>
<dbReference type="AlphaFoldDB" id="A0A2H0W7R1"/>
<dbReference type="InterPro" id="IPR005790">
    <property type="entry name" value="DNA_polIII_delta"/>
</dbReference>
<evidence type="ECO:0000313" key="12">
    <source>
        <dbReference type="Proteomes" id="UP000231382"/>
    </source>
</evidence>
<comment type="caution">
    <text evidence="11">The sequence shown here is derived from an EMBL/GenBank/DDBJ whole genome shotgun (WGS) entry which is preliminary data.</text>
</comment>
<proteinExistence type="inferred from homology"/>
<evidence type="ECO:0000256" key="4">
    <source>
        <dbReference type="ARBA" id="ARBA00022695"/>
    </source>
</evidence>
<sequence>MIKFLYGEDTYSVSAVAAKIVADFIAGQQSDLNVNKLEANKLTLENFTDAVLSAPFLGDKKLTIVRNLLVEKDNSDLRKKLIPTLEKLPKTSEIIFVDEGKPDARDALFKFLIKNAKNKHYMPVDETTMRRFIAIKTAEQNIKISNQATAGLILYVGPDLWRLQNEILKLAAFATAQKHDEISLDDVEQLVEPNIELKIFDLTDALAARNSRRAIELLHSFMKNGDDMMMVFNLVIYQFRNMIIVKDLAQRGEGNIAKTAGLHPFVVRKTEAAVRKISLEELAYFYRQLEDYDSALKSSEIEVENALVLLFVDFCKSGKIS</sequence>
<evidence type="ECO:0000256" key="7">
    <source>
        <dbReference type="ARBA" id="ARBA00034754"/>
    </source>
</evidence>
<evidence type="ECO:0000256" key="2">
    <source>
        <dbReference type="ARBA" id="ARBA00017703"/>
    </source>
</evidence>
<protein>
    <recommendedName>
        <fullName evidence="2">DNA polymerase III subunit delta</fullName>
        <ecNumber evidence="1">2.7.7.7</ecNumber>
    </recommendedName>
</protein>
<dbReference type="Proteomes" id="UP000231382">
    <property type="component" value="Unassembled WGS sequence"/>
</dbReference>
<dbReference type="Gene3D" id="1.20.272.10">
    <property type="match status" value="1"/>
</dbReference>
<dbReference type="PANTHER" id="PTHR34388:SF1">
    <property type="entry name" value="DNA POLYMERASE III SUBUNIT DELTA"/>
    <property type="match status" value="1"/>
</dbReference>
<evidence type="ECO:0000256" key="6">
    <source>
        <dbReference type="ARBA" id="ARBA00022932"/>
    </source>
</evidence>
<dbReference type="Pfam" id="PF06144">
    <property type="entry name" value="DNA_pol3_delta"/>
    <property type="match status" value="1"/>
</dbReference>
<dbReference type="GO" id="GO:0003887">
    <property type="term" value="F:DNA-directed DNA polymerase activity"/>
    <property type="evidence" value="ECO:0007669"/>
    <property type="project" value="UniProtKB-KW"/>
</dbReference>
<dbReference type="EMBL" id="PEZW01000027">
    <property type="protein sequence ID" value="PIS07368.1"/>
    <property type="molecule type" value="Genomic_DNA"/>
</dbReference>